<gene>
    <name evidence="1" type="ORF">ACFQGP_08265</name>
</gene>
<dbReference type="RefSeq" id="WP_125552155.1">
    <property type="nucleotide sequence ID" value="NZ_JBHSSL010000046.1"/>
</dbReference>
<dbReference type="Pfam" id="PF01501">
    <property type="entry name" value="Glyco_transf_8"/>
    <property type="match status" value="1"/>
</dbReference>
<dbReference type="InterPro" id="IPR029044">
    <property type="entry name" value="Nucleotide-diphossugar_trans"/>
</dbReference>
<keyword evidence="2" id="KW-1185">Reference proteome</keyword>
<name>A0ABW1RDK0_9LACO</name>
<dbReference type="SUPFAM" id="SSF53448">
    <property type="entry name" value="Nucleotide-diphospho-sugar transferases"/>
    <property type="match status" value="1"/>
</dbReference>
<evidence type="ECO:0000313" key="2">
    <source>
        <dbReference type="Proteomes" id="UP001596289"/>
    </source>
</evidence>
<protein>
    <submittedName>
        <fullName evidence="1">Glycosyltransferase</fullName>
    </submittedName>
</protein>
<dbReference type="EMBL" id="JBHSSL010000046">
    <property type="protein sequence ID" value="MFC6170567.1"/>
    <property type="molecule type" value="Genomic_DNA"/>
</dbReference>
<sequence>MNILYCGDSKVKDGLLISILSLLKNVTVPVHIYVLTATITTEDKQYQPITAETIQVIADLMQQKDHRHRITKVDVTELLKLDFPTQNLATVFTPGCMLRLFADEVPEIPDKILYLDTDVICRQNFVAFYEQNLAQLELVGVLDHYGKWFFHQQLDKLDYLNSGVLLLNLNMIRQTRLFANCRQLCQTKKMFMPDQTALNKFIQARKIAPRRFNEQRRLHANTVFQHFTTSFRFFPWIHTLTVKPWQVERMHDELKLYEYDDILTEYRQLVPRL</sequence>
<dbReference type="Gene3D" id="3.90.550.10">
    <property type="entry name" value="Spore Coat Polysaccharide Biosynthesis Protein SpsA, Chain A"/>
    <property type="match status" value="1"/>
</dbReference>
<proteinExistence type="predicted"/>
<organism evidence="1 2">
    <name type="scientific">Loigolactobacillus jiayinensis</name>
    <dbReference type="NCBI Taxonomy" id="2486016"/>
    <lineage>
        <taxon>Bacteria</taxon>
        <taxon>Bacillati</taxon>
        <taxon>Bacillota</taxon>
        <taxon>Bacilli</taxon>
        <taxon>Lactobacillales</taxon>
        <taxon>Lactobacillaceae</taxon>
        <taxon>Loigolactobacillus</taxon>
    </lineage>
</organism>
<accession>A0ABW1RDK0</accession>
<dbReference type="InterPro" id="IPR002495">
    <property type="entry name" value="Glyco_trans_8"/>
</dbReference>
<comment type="caution">
    <text evidence="1">The sequence shown here is derived from an EMBL/GenBank/DDBJ whole genome shotgun (WGS) entry which is preliminary data.</text>
</comment>
<evidence type="ECO:0000313" key="1">
    <source>
        <dbReference type="EMBL" id="MFC6170567.1"/>
    </source>
</evidence>
<dbReference type="Proteomes" id="UP001596289">
    <property type="component" value="Unassembled WGS sequence"/>
</dbReference>
<reference evidence="2" key="1">
    <citation type="journal article" date="2019" name="Int. J. Syst. Evol. Microbiol.">
        <title>The Global Catalogue of Microorganisms (GCM) 10K type strain sequencing project: providing services to taxonomists for standard genome sequencing and annotation.</title>
        <authorList>
            <consortium name="The Broad Institute Genomics Platform"/>
            <consortium name="The Broad Institute Genome Sequencing Center for Infectious Disease"/>
            <person name="Wu L."/>
            <person name="Ma J."/>
        </authorList>
    </citation>
    <scope>NUCLEOTIDE SEQUENCE [LARGE SCALE GENOMIC DNA]</scope>
    <source>
        <strain evidence="2">CCM 8904</strain>
    </source>
</reference>